<dbReference type="CDD" id="cd00685">
    <property type="entry name" value="Trans_IPPS_HT"/>
    <property type="match status" value="1"/>
</dbReference>
<dbReference type="GO" id="GO:0046872">
    <property type="term" value="F:metal ion binding"/>
    <property type="evidence" value="ECO:0007669"/>
    <property type="project" value="UniProtKB-KW"/>
</dbReference>
<dbReference type="SFLD" id="SFLDS00005">
    <property type="entry name" value="Isoprenoid_Synthase_Type_I"/>
    <property type="match status" value="1"/>
</dbReference>
<dbReference type="InterPro" id="IPR033749">
    <property type="entry name" value="Polyprenyl_synt_CS"/>
</dbReference>
<evidence type="ECO:0000256" key="2">
    <source>
        <dbReference type="ARBA" id="ARBA00006706"/>
    </source>
</evidence>
<sequence>MPERTPTGTAGPVSAGPELYEIDRLDRGGPYFDGAGQRNPLDSAAEGLLAADLPRFQNCLETALLPQRPYLTETELGIYRRGKKIRPLLLMLAARLITGAAGPGPDPAAVPLSDPAAGPLSDKVIKASVSLEMLHVASLIHDDIIDDALLRRGLQSVNASRGTNTAILVGDLQFLQAIRTFLGAIETEREMGLVSTVLDSAFDICTGELDEIATDPGWDIPRLEQRYYDVIERKTAVMFGLACETGVALAGGRSADARRLGFYGRRIGRSFQIMDDILDFLQDGSKAGKRPGIDLKMRRLTLPILYAMQDLGPDHPLTRYVRRETDALGDLDAAIDVIKGTDALQRSYGRARQEALDALTYLVPFERNAAFDHLEALATYIVDRRF</sequence>
<evidence type="ECO:0000313" key="8">
    <source>
        <dbReference type="Proteomes" id="UP000544872"/>
    </source>
</evidence>
<keyword evidence="8" id="KW-1185">Reference proteome</keyword>
<name>A0A7W9ZJ46_NOVIT</name>
<keyword evidence="5" id="KW-0460">Magnesium</keyword>
<evidence type="ECO:0000256" key="1">
    <source>
        <dbReference type="ARBA" id="ARBA00001946"/>
    </source>
</evidence>
<comment type="cofactor">
    <cofactor evidence="1">
        <name>Mg(2+)</name>
        <dbReference type="ChEBI" id="CHEBI:18420"/>
    </cofactor>
</comment>
<evidence type="ECO:0000256" key="4">
    <source>
        <dbReference type="ARBA" id="ARBA00022723"/>
    </source>
</evidence>
<proteinExistence type="inferred from homology"/>
<dbReference type="RefSeq" id="WP_184263921.1">
    <property type="nucleotide sequence ID" value="NZ_JACIIX010000009.1"/>
</dbReference>
<dbReference type="EC" id="2.5.1.30" evidence="7"/>
<evidence type="ECO:0000256" key="3">
    <source>
        <dbReference type="ARBA" id="ARBA00022679"/>
    </source>
</evidence>
<reference evidence="7 8" key="1">
    <citation type="submission" date="2020-08" db="EMBL/GenBank/DDBJ databases">
        <title>Genomic Encyclopedia of Type Strains, Phase IV (KMG-IV): sequencing the most valuable type-strain genomes for metagenomic binning, comparative biology and taxonomic classification.</title>
        <authorList>
            <person name="Goeker M."/>
        </authorList>
    </citation>
    <scope>NUCLEOTIDE SEQUENCE [LARGE SCALE GENOMIC DNA]</scope>
    <source>
        <strain evidence="7 8">DSM 11590</strain>
    </source>
</reference>
<dbReference type="SUPFAM" id="SSF48576">
    <property type="entry name" value="Terpenoid synthases"/>
    <property type="match status" value="1"/>
</dbReference>
<comment type="similarity">
    <text evidence="2 6">Belongs to the FPP/GGPP synthase family.</text>
</comment>
<evidence type="ECO:0000256" key="5">
    <source>
        <dbReference type="ARBA" id="ARBA00022842"/>
    </source>
</evidence>
<dbReference type="PROSITE" id="PS00444">
    <property type="entry name" value="POLYPRENYL_SYNTHASE_2"/>
    <property type="match status" value="1"/>
</dbReference>
<gene>
    <name evidence="7" type="ORF">FHS48_002539</name>
</gene>
<accession>A0A7W9ZJ46</accession>
<dbReference type="Proteomes" id="UP000544872">
    <property type="component" value="Unassembled WGS sequence"/>
</dbReference>
<dbReference type="AlphaFoldDB" id="A0A7W9ZJ46"/>
<protein>
    <submittedName>
        <fullName evidence="7">Heptaprenyl diphosphate synthase</fullName>
        <ecNumber evidence="7">2.5.1.30</ecNumber>
    </submittedName>
</protein>
<evidence type="ECO:0000313" key="7">
    <source>
        <dbReference type="EMBL" id="MBB6211104.1"/>
    </source>
</evidence>
<dbReference type="Pfam" id="PF00348">
    <property type="entry name" value="polyprenyl_synt"/>
    <property type="match status" value="1"/>
</dbReference>
<dbReference type="GO" id="GO:0008299">
    <property type="term" value="P:isoprenoid biosynthetic process"/>
    <property type="evidence" value="ECO:0007669"/>
    <property type="project" value="InterPro"/>
</dbReference>
<dbReference type="GO" id="GO:0000010">
    <property type="term" value="F:heptaprenyl diphosphate synthase activity"/>
    <property type="evidence" value="ECO:0007669"/>
    <property type="project" value="UniProtKB-EC"/>
</dbReference>
<keyword evidence="3 6" id="KW-0808">Transferase</keyword>
<dbReference type="EMBL" id="JACIIX010000009">
    <property type="protein sequence ID" value="MBB6211104.1"/>
    <property type="molecule type" value="Genomic_DNA"/>
</dbReference>
<evidence type="ECO:0000256" key="6">
    <source>
        <dbReference type="RuleBase" id="RU004466"/>
    </source>
</evidence>
<organism evidence="7 8">
    <name type="scientific">Novispirillum itersonii</name>
    <name type="common">Aquaspirillum itersonii</name>
    <dbReference type="NCBI Taxonomy" id="189"/>
    <lineage>
        <taxon>Bacteria</taxon>
        <taxon>Pseudomonadati</taxon>
        <taxon>Pseudomonadota</taxon>
        <taxon>Alphaproteobacteria</taxon>
        <taxon>Rhodospirillales</taxon>
        <taxon>Novispirillaceae</taxon>
        <taxon>Novispirillum</taxon>
    </lineage>
</organism>
<dbReference type="InterPro" id="IPR000092">
    <property type="entry name" value="Polyprenyl_synt"/>
</dbReference>
<dbReference type="PROSITE" id="PS00723">
    <property type="entry name" value="POLYPRENYL_SYNTHASE_1"/>
    <property type="match status" value="1"/>
</dbReference>
<dbReference type="InterPro" id="IPR008949">
    <property type="entry name" value="Isoprenoid_synthase_dom_sf"/>
</dbReference>
<dbReference type="PANTHER" id="PTHR12001">
    <property type="entry name" value="GERANYLGERANYL PYROPHOSPHATE SYNTHASE"/>
    <property type="match status" value="1"/>
</dbReference>
<dbReference type="PANTHER" id="PTHR12001:SF69">
    <property type="entry name" value="ALL TRANS-POLYPRENYL-DIPHOSPHATE SYNTHASE PDSS1"/>
    <property type="match status" value="1"/>
</dbReference>
<keyword evidence="4" id="KW-0479">Metal-binding</keyword>
<comment type="caution">
    <text evidence="7">The sequence shown here is derived from an EMBL/GenBank/DDBJ whole genome shotgun (WGS) entry which is preliminary data.</text>
</comment>
<dbReference type="Gene3D" id="1.10.600.10">
    <property type="entry name" value="Farnesyl Diphosphate Synthase"/>
    <property type="match status" value="1"/>
</dbReference>